<evidence type="ECO:0000259" key="2">
    <source>
        <dbReference type="Pfam" id="PF03795"/>
    </source>
</evidence>
<sequence length="110" mass="12016">MKYLCLVYYNESHQAELPDAYCLHYAGGLVERGVMLAGNALQPVATATTVRVRDGQVQVTDGPFAETREQLAGFYLIDAKDLDQAIEVAAGIPPARVGSIEIRPIRELKP</sequence>
<evidence type="ECO:0000313" key="4">
    <source>
        <dbReference type="Proteomes" id="UP000199603"/>
    </source>
</evidence>
<dbReference type="Gene3D" id="3.30.70.1060">
    <property type="entry name" value="Dimeric alpha+beta barrel"/>
    <property type="match status" value="1"/>
</dbReference>
<dbReference type="EMBL" id="FNAG01000023">
    <property type="protein sequence ID" value="SDE12694.1"/>
    <property type="molecule type" value="Genomic_DNA"/>
</dbReference>
<protein>
    <submittedName>
        <fullName evidence="3">Uncharacterized conserved protein</fullName>
    </submittedName>
</protein>
<dbReference type="InterPro" id="IPR011008">
    <property type="entry name" value="Dimeric_a/b-barrel"/>
</dbReference>
<keyword evidence="4" id="KW-1185">Reference proteome</keyword>
<dbReference type="SUPFAM" id="SSF54909">
    <property type="entry name" value="Dimeric alpha+beta barrel"/>
    <property type="match status" value="1"/>
</dbReference>
<dbReference type="AlphaFoldDB" id="A0A1G7ACR0"/>
<name>A0A1G7ACR0_9GAMM</name>
<feature type="domain" description="YCII-related" evidence="2">
    <location>
        <begin position="1"/>
        <end position="109"/>
    </location>
</feature>
<dbReference type="STRING" id="265719.SAMN04488509_12312"/>
<comment type="similarity">
    <text evidence="1">Belongs to the YciI family.</text>
</comment>
<accession>A0A1G7ACR0</accession>
<organism evidence="3 4">
    <name type="scientific">Aquimonas voraii</name>
    <dbReference type="NCBI Taxonomy" id="265719"/>
    <lineage>
        <taxon>Bacteria</taxon>
        <taxon>Pseudomonadati</taxon>
        <taxon>Pseudomonadota</taxon>
        <taxon>Gammaproteobacteria</taxon>
        <taxon>Lysobacterales</taxon>
        <taxon>Lysobacteraceae</taxon>
        <taxon>Aquimonas</taxon>
    </lineage>
</organism>
<dbReference type="OrthoDB" id="9807535at2"/>
<dbReference type="Pfam" id="PF03795">
    <property type="entry name" value="YCII"/>
    <property type="match status" value="1"/>
</dbReference>
<reference evidence="3 4" key="1">
    <citation type="submission" date="2016-10" db="EMBL/GenBank/DDBJ databases">
        <authorList>
            <person name="de Groot N.N."/>
        </authorList>
    </citation>
    <scope>NUCLEOTIDE SEQUENCE [LARGE SCALE GENOMIC DNA]</scope>
    <source>
        <strain evidence="3 4">DSM 16957</strain>
    </source>
</reference>
<evidence type="ECO:0000313" key="3">
    <source>
        <dbReference type="EMBL" id="SDE12694.1"/>
    </source>
</evidence>
<dbReference type="InterPro" id="IPR005545">
    <property type="entry name" value="YCII"/>
</dbReference>
<dbReference type="PANTHER" id="PTHR35174">
    <property type="entry name" value="BLL7171 PROTEIN-RELATED"/>
    <property type="match status" value="1"/>
</dbReference>
<dbReference type="PANTHER" id="PTHR35174:SF3">
    <property type="entry name" value="BLL7171 PROTEIN"/>
    <property type="match status" value="1"/>
</dbReference>
<dbReference type="Proteomes" id="UP000199603">
    <property type="component" value="Unassembled WGS sequence"/>
</dbReference>
<gene>
    <name evidence="3" type="ORF">SAMN04488509_12312</name>
</gene>
<dbReference type="RefSeq" id="WP_091246077.1">
    <property type="nucleotide sequence ID" value="NZ_FNAG01000023.1"/>
</dbReference>
<proteinExistence type="inferred from homology"/>
<evidence type="ECO:0000256" key="1">
    <source>
        <dbReference type="ARBA" id="ARBA00007689"/>
    </source>
</evidence>